<organism evidence="3 4">
    <name type="scientific">Mortierella isabellina</name>
    <name type="common">Filamentous fungus</name>
    <name type="synonym">Umbelopsis isabellina</name>
    <dbReference type="NCBI Taxonomy" id="91625"/>
    <lineage>
        <taxon>Eukaryota</taxon>
        <taxon>Fungi</taxon>
        <taxon>Fungi incertae sedis</taxon>
        <taxon>Mucoromycota</taxon>
        <taxon>Mucoromycotina</taxon>
        <taxon>Umbelopsidomycetes</taxon>
        <taxon>Umbelopsidales</taxon>
        <taxon>Umbelopsidaceae</taxon>
        <taxon>Umbelopsis</taxon>
    </lineage>
</organism>
<feature type="compositionally biased region" description="Basic and acidic residues" evidence="1">
    <location>
        <begin position="59"/>
        <end position="72"/>
    </location>
</feature>
<dbReference type="AlphaFoldDB" id="A0A8H7PQD4"/>
<sequence length="706" mass="80664">MQECFACRIQLNNGRGGKNISNDESSPQFSNSVRLQSGVTAEITCKSLHTMAKAKKKKNDAEHKARVQEKAQRKSNKKVKKSKDKAEEPEEDIESILAAFKKQQEEMYQVNEEVIGNPPSRRANATFSPHPTNTNELILFGGEFYDGQKVHMYNDLYRYSIDKDEWKKYTSPNSPGPRSAHQIAIMPTGTLFLFGGEFISPNETQFFHYKDFWSLDLKTMQWDKLEIKQKPSARSGHRMAVWKNYIVLFGGFYDNYVQTNYYDDLWAFDTLTYKWSKIDIPEVATRPSARSGFCFVPCNEGVILYGGYCKQYTKGQRAKGIVHTDTWLLRMTPDLKGVKWEKRKKSGFAPGARSGAAMAVHKNKGILFGGVFDEDVSEEKLESTFYNELFTYQIDNGKWFPLNLRKSKASKKAKKAQQQSKNDDQYHNNDSDEEVSMNAASNHGQAFDDEELAPRARYNAMTCVQKGILYIYGGILEVEDKEYTLDDFWSINVDKMTEYVCMKSSELDEQEWLGEQSDDDDDDDDEDDEEGDEDDDASDEENEDDESASVGSKNKSSKKKKKAEAPIEEKPEEEEVAEVVEEESEQVLAMNKLNQLLEQDSKAKEDQALCTPNLGESLRDFYARTTEFWTRKAYEENEEGTARGKALRRDGFSMAEQRYQDYQPILQEIEKLKIDAGLDENDTIIAAKAATGGNEAAEKMASRNRR</sequence>
<reference evidence="3" key="1">
    <citation type="submission" date="2020-12" db="EMBL/GenBank/DDBJ databases">
        <title>Metabolic potential, ecology and presence of endohyphal bacteria is reflected in genomic diversity of Mucoromycotina.</title>
        <authorList>
            <person name="Muszewska A."/>
            <person name="Okrasinska A."/>
            <person name="Steczkiewicz K."/>
            <person name="Drgas O."/>
            <person name="Orlowska M."/>
            <person name="Perlinska-Lenart U."/>
            <person name="Aleksandrzak-Piekarczyk T."/>
            <person name="Szatraj K."/>
            <person name="Zielenkiewicz U."/>
            <person name="Pilsyk S."/>
            <person name="Malc E."/>
            <person name="Mieczkowski P."/>
            <person name="Kruszewska J.S."/>
            <person name="Biernat P."/>
            <person name="Pawlowska J."/>
        </authorList>
    </citation>
    <scope>NUCLEOTIDE SEQUENCE</scope>
    <source>
        <strain evidence="3">WA0000067209</strain>
    </source>
</reference>
<dbReference type="InterPro" id="IPR052588">
    <property type="entry name" value="Kelch_domain_protein"/>
</dbReference>
<feature type="domain" description="DUF4110" evidence="2">
    <location>
        <begin position="607"/>
        <end position="673"/>
    </location>
</feature>
<accession>A0A8H7PQD4</accession>
<feature type="compositionally biased region" description="Acidic residues" evidence="1">
    <location>
        <begin position="570"/>
        <end position="584"/>
    </location>
</feature>
<dbReference type="Gene3D" id="2.120.10.80">
    <property type="entry name" value="Kelch-type beta propeller"/>
    <property type="match status" value="1"/>
</dbReference>
<dbReference type="EMBL" id="JAEPQZ010000009">
    <property type="protein sequence ID" value="KAG2177361.1"/>
    <property type="molecule type" value="Genomic_DNA"/>
</dbReference>
<keyword evidence="4" id="KW-1185">Reference proteome</keyword>
<dbReference type="PANTHER" id="PTHR46063">
    <property type="entry name" value="KELCH DOMAIN-CONTAINING PROTEIN"/>
    <property type="match status" value="1"/>
</dbReference>
<evidence type="ECO:0000313" key="3">
    <source>
        <dbReference type="EMBL" id="KAG2177361.1"/>
    </source>
</evidence>
<dbReference type="Pfam" id="PF13422">
    <property type="entry name" value="DUF4110"/>
    <property type="match status" value="1"/>
</dbReference>
<evidence type="ECO:0000256" key="1">
    <source>
        <dbReference type="SAM" id="MobiDB-lite"/>
    </source>
</evidence>
<dbReference type="InterPro" id="IPR025183">
    <property type="entry name" value="DUF4110"/>
</dbReference>
<dbReference type="Proteomes" id="UP000654370">
    <property type="component" value="Unassembled WGS sequence"/>
</dbReference>
<dbReference type="OrthoDB" id="4447at2759"/>
<feature type="compositionally biased region" description="Acidic residues" evidence="1">
    <location>
        <begin position="508"/>
        <end position="547"/>
    </location>
</feature>
<feature type="region of interest" description="Disordered" evidence="1">
    <location>
        <begin position="54"/>
        <end position="92"/>
    </location>
</feature>
<gene>
    <name evidence="3" type="ORF">INT43_008018</name>
</gene>
<dbReference type="InterPro" id="IPR015915">
    <property type="entry name" value="Kelch-typ_b-propeller"/>
</dbReference>
<name>A0A8H7PQD4_MORIS</name>
<evidence type="ECO:0000313" key="4">
    <source>
        <dbReference type="Proteomes" id="UP000654370"/>
    </source>
</evidence>
<feature type="compositionally biased region" description="Basic residues" evidence="1">
    <location>
        <begin position="73"/>
        <end position="83"/>
    </location>
</feature>
<dbReference type="SUPFAM" id="SSF117281">
    <property type="entry name" value="Kelch motif"/>
    <property type="match status" value="1"/>
</dbReference>
<comment type="caution">
    <text evidence="3">The sequence shown here is derived from an EMBL/GenBank/DDBJ whole genome shotgun (WGS) entry which is preliminary data.</text>
</comment>
<protein>
    <recommendedName>
        <fullName evidence="2">DUF4110 domain-containing protein</fullName>
    </recommendedName>
</protein>
<feature type="compositionally biased region" description="Basic and acidic residues" evidence="1">
    <location>
        <begin position="421"/>
        <end position="430"/>
    </location>
</feature>
<dbReference type="Pfam" id="PF24681">
    <property type="entry name" value="Kelch_KLHDC2_KLHL20_DRC7"/>
    <property type="match status" value="1"/>
</dbReference>
<feature type="region of interest" description="Disordered" evidence="1">
    <location>
        <begin position="411"/>
        <end position="432"/>
    </location>
</feature>
<feature type="region of interest" description="Disordered" evidence="1">
    <location>
        <begin position="508"/>
        <end position="584"/>
    </location>
</feature>
<dbReference type="PANTHER" id="PTHR46063:SF1">
    <property type="entry name" value="KELCH DOMAIN-CONTAINING PROTEIN 4"/>
    <property type="match status" value="1"/>
</dbReference>
<evidence type="ECO:0000259" key="2">
    <source>
        <dbReference type="Pfam" id="PF13422"/>
    </source>
</evidence>
<proteinExistence type="predicted"/>